<dbReference type="InterPro" id="IPR027417">
    <property type="entry name" value="P-loop_NTPase"/>
</dbReference>
<evidence type="ECO:0000313" key="4">
    <source>
        <dbReference type="Proteomes" id="UP000821853"/>
    </source>
</evidence>
<keyword evidence="1" id="KW-0547">Nucleotide-binding</keyword>
<dbReference type="EMBL" id="JABSTR010000001">
    <property type="protein sequence ID" value="KAH9362616.1"/>
    <property type="molecule type" value="Genomic_DNA"/>
</dbReference>
<dbReference type="Gene3D" id="3.40.50.300">
    <property type="entry name" value="P-loop containing nucleotide triphosphate hydrolases"/>
    <property type="match status" value="1"/>
</dbReference>
<keyword evidence="2" id="KW-0342">GTP-binding</keyword>
<dbReference type="GO" id="GO:0022412">
    <property type="term" value="P:cellular process involved in reproduction in multicellular organism"/>
    <property type="evidence" value="ECO:0007669"/>
    <property type="project" value="UniProtKB-ARBA"/>
</dbReference>
<reference evidence="3 4" key="1">
    <citation type="journal article" date="2020" name="Cell">
        <title>Large-Scale Comparative Analyses of Tick Genomes Elucidate Their Genetic Diversity and Vector Capacities.</title>
        <authorList>
            <consortium name="Tick Genome and Microbiome Consortium (TIGMIC)"/>
            <person name="Jia N."/>
            <person name="Wang J."/>
            <person name="Shi W."/>
            <person name="Du L."/>
            <person name="Sun Y."/>
            <person name="Zhan W."/>
            <person name="Jiang J.F."/>
            <person name="Wang Q."/>
            <person name="Zhang B."/>
            <person name="Ji P."/>
            <person name="Bell-Sakyi L."/>
            <person name="Cui X.M."/>
            <person name="Yuan T.T."/>
            <person name="Jiang B.G."/>
            <person name="Yang W.F."/>
            <person name="Lam T.T."/>
            <person name="Chang Q.C."/>
            <person name="Ding S.J."/>
            <person name="Wang X.J."/>
            <person name="Zhu J.G."/>
            <person name="Ruan X.D."/>
            <person name="Zhao L."/>
            <person name="Wei J.T."/>
            <person name="Ye R.Z."/>
            <person name="Que T.C."/>
            <person name="Du C.H."/>
            <person name="Zhou Y.H."/>
            <person name="Cheng J.X."/>
            <person name="Dai P.F."/>
            <person name="Guo W.B."/>
            <person name="Han X.H."/>
            <person name="Huang E.J."/>
            <person name="Li L.F."/>
            <person name="Wei W."/>
            <person name="Gao Y.C."/>
            <person name="Liu J.Z."/>
            <person name="Shao H.Z."/>
            <person name="Wang X."/>
            <person name="Wang C.C."/>
            <person name="Yang T.C."/>
            <person name="Huo Q.B."/>
            <person name="Li W."/>
            <person name="Chen H.Y."/>
            <person name="Chen S.E."/>
            <person name="Zhou L.G."/>
            <person name="Ni X.B."/>
            <person name="Tian J.H."/>
            <person name="Sheng Y."/>
            <person name="Liu T."/>
            <person name="Pan Y.S."/>
            <person name="Xia L.Y."/>
            <person name="Li J."/>
            <person name="Zhao F."/>
            <person name="Cao W.C."/>
        </authorList>
    </citation>
    <scope>NUCLEOTIDE SEQUENCE [LARGE SCALE GENOMIC DNA]</scope>
    <source>
        <strain evidence="3">HaeL-2018</strain>
    </source>
</reference>
<dbReference type="GO" id="GO:0003006">
    <property type="term" value="P:developmental process involved in reproduction"/>
    <property type="evidence" value="ECO:0007669"/>
    <property type="project" value="UniProtKB-ARBA"/>
</dbReference>
<comment type="caution">
    <text evidence="3">The sequence shown here is derived from an EMBL/GenBank/DDBJ whole genome shotgun (WGS) entry which is preliminary data.</text>
</comment>
<dbReference type="Pfam" id="PF00071">
    <property type="entry name" value="Ras"/>
    <property type="match status" value="1"/>
</dbReference>
<dbReference type="GO" id="GO:0003924">
    <property type="term" value="F:GTPase activity"/>
    <property type="evidence" value="ECO:0007669"/>
    <property type="project" value="InterPro"/>
</dbReference>
<sequence length="83" mass="9574">MRFSIDSPDSLENIPEKRTPGVRHFCPHVPTILVGNKKDLRNNPHTLRELAKRKQKPVVLEEGPTMHCGEDQRLWLPRVLGQD</sequence>
<dbReference type="GO" id="GO:0005525">
    <property type="term" value="F:GTP binding"/>
    <property type="evidence" value="ECO:0007669"/>
    <property type="project" value="UniProtKB-KW"/>
</dbReference>
<dbReference type="SUPFAM" id="SSF52540">
    <property type="entry name" value="P-loop containing nucleoside triphosphate hydrolases"/>
    <property type="match status" value="1"/>
</dbReference>
<proteinExistence type="predicted"/>
<evidence type="ECO:0000313" key="3">
    <source>
        <dbReference type="EMBL" id="KAH9362616.1"/>
    </source>
</evidence>
<gene>
    <name evidence="3" type="ORF">HPB48_015470</name>
</gene>
<protein>
    <submittedName>
        <fullName evidence="3">Uncharacterized protein</fullName>
    </submittedName>
</protein>
<dbReference type="AlphaFoldDB" id="A0A9J6FJK8"/>
<dbReference type="VEuPathDB" id="VectorBase:HLOH_063673"/>
<evidence type="ECO:0000256" key="2">
    <source>
        <dbReference type="ARBA" id="ARBA00023134"/>
    </source>
</evidence>
<dbReference type="GO" id="GO:0035099">
    <property type="term" value="P:hemocyte migration"/>
    <property type="evidence" value="ECO:0007669"/>
    <property type="project" value="UniProtKB-ARBA"/>
</dbReference>
<dbReference type="InterPro" id="IPR001806">
    <property type="entry name" value="Small_GTPase"/>
</dbReference>
<organism evidence="3 4">
    <name type="scientific">Haemaphysalis longicornis</name>
    <name type="common">Bush tick</name>
    <dbReference type="NCBI Taxonomy" id="44386"/>
    <lineage>
        <taxon>Eukaryota</taxon>
        <taxon>Metazoa</taxon>
        <taxon>Ecdysozoa</taxon>
        <taxon>Arthropoda</taxon>
        <taxon>Chelicerata</taxon>
        <taxon>Arachnida</taxon>
        <taxon>Acari</taxon>
        <taxon>Parasitiformes</taxon>
        <taxon>Ixodida</taxon>
        <taxon>Ixodoidea</taxon>
        <taxon>Ixodidae</taxon>
        <taxon>Haemaphysalinae</taxon>
        <taxon>Haemaphysalis</taxon>
    </lineage>
</organism>
<dbReference type="PANTHER" id="PTHR24072">
    <property type="entry name" value="RHO FAMILY GTPASE"/>
    <property type="match status" value="1"/>
</dbReference>
<evidence type="ECO:0000256" key="1">
    <source>
        <dbReference type="ARBA" id="ARBA00022741"/>
    </source>
</evidence>
<dbReference type="GO" id="GO:0035006">
    <property type="term" value="P:melanization defense response"/>
    <property type="evidence" value="ECO:0007669"/>
    <property type="project" value="UniProtKB-ARBA"/>
</dbReference>
<dbReference type="InterPro" id="IPR003578">
    <property type="entry name" value="Small_GTPase_Rho"/>
</dbReference>
<name>A0A9J6FJK8_HAELO</name>
<keyword evidence="4" id="KW-1185">Reference proteome</keyword>
<accession>A0A9J6FJK8</accession>
<dbReference type="GO" id="GO:0001667">
    <property type="term" value="P:ameboidal-type cell migration"/>
    <property type="evidence" value="ECO:0007669"/>
    <property type="project" value="UniProtKB-ARBA"/>
</dbReference>
<dbReference type="Proteomes" id="UP000821853">
    <property type="component" value="Chromosome 1"/>
</dbReference>
<dbReference type="SMART" id="SM00174">
    <property type="entry name" value="RHO"/>
    <property type="match status" value="1"/>
</dbReference>
<dbReference type="GO" id="GO:0007264">
    <property type="term" value="P:small GTPase-mediated signal transduction"/>
    <property type="evidence" value="ECO:0007669"/>
    <property type="project" value="InterPro"/>
</dbReference>
<dbReference type="OrthoDB" id="8830751at2759"/>